<sequence length="104" mass="11561">MDQYAVYENKGGGKAAYPFLLNIHHSSASGFGNTVMVPLVPLARLMDSPPKKLCPLLKIEHQQYVVMTHMLGGVKSREIGDQVRQLDGEIYEVKNAFDFLLNGI</sequence>
<dbReference type="GO" id="GO:0006276">
    <property type="term" value="P:plasmid maintenance"/>
    <property type="evidence" value="ECO:0007669"/>
    <property type="project" value="InterPro"/>
</dbReference>
<evidence type="ECO:0000256" key="1">
    <source>
        <dbReference type="ARBA" id="ARBA00005230"/>
    </source>
</evidence>
<evidence type="ECO:0000313" key="10">
    <source>
        <dbReference type="Proteomes" id="UP000284908"/>
    </source>
</evidence>
<protein>
    <recommendedName>
        <fullName evidence="2">Toxin CcdB</fullName>
    </recommendedName>
    <alternativeName>
        <fullName evidence="8">Cytotoxic protein CcdB</fullName>
    </alternativeName>
    <alternativeName>
        <fullName evidence="7">Protein LetD</fullName>
    </alternativeName>
</protein>
<dbReference type="OrthoDB" id="9813510at2"/>
<evidence type="ECO:0000256" key="2">
    <source>
        <dbReference type="ARBA" id="ARBA00015075"/>
    </source>
</evidence>
<dbReference type="GO" id="GO:0008657">
    <property type="term" value="F:DNA topoisomerase type II (double strand cut, ATP-hydrolyzing) inhibitor activity"/>
    <property type="evidence" value="ECO:0007669"/>
    <property type="project" value="InterPro"/>
</dbReference>
<accession>A0A419N805</accession>
<dbReference type="Proteomes" id="UP000284908">
    <property type="component" value="Unassembled WGS sequence"/>
</dbReference>
<dbReference type="InterPro" id="IPR002712">
    <property type="entry name" value="CcdB"/>
</dbReference>
<dbReference type="Pfam" id="PF01845">
    <property type="entry name" value="CcdB"/>
    <property type="match status" value="1"/>
</dbReference>
<comment type="caution">
    <text evidence="9">The sequence shown here is derived from an EMBL/GenBank/DDBJ whole genome shotgun (WGS) entry which is preliminary data.</text>
</comment>
<evidence type="ECO:0000256" key="3">
    <source>
        <dbReference type="ARBA" id="ARBA00022491"/>
    </source>
</evidence>
<dbReference type="RefSeq" id="WP_120133245.1">
    <property type="nucleotide sequence ID" value="NZ_RAHH01000014.1"/>
</dbReference>
<gene>
    <name evidence="9" type="ORF">D6C13_13475</name>
</gene>
<dbReference type="AlphaFoldDB" id="A0A419N805"/>
<dbReference type="SUPFAM" id="SSF50118">
    <property type="entry name" value="Cell growth inhibitor/plasmid maintenance toxic component"/>
    <property type="match status" value="1"/>
</dbReference>
<dbReference type="Gene3D" id="2.30.30.110">
    <property type="match status" value="1"/>
</dbReference>
<keyword evidence="3" id="KW-0678">Repressor</keyword>
<reference evidence="9 10" key="1">
    <citation type="submission" date="2018-09" db="EMBL/GenBank/DDBJ databases">
        <authorList>
            <person name="Le Fleche-Mateos A."/>
        </authorList>
    </citation>
    <scope>NUCLEOTIDE SEQUENCE [LARGE SCALE GENOMIC DNA]</scope>
    <source>
        <strain evidence="9 10">DSM 27399</strain>
    </source>
</reference>
<dbReference type="InterPro" id="IPR011067">
    <property type="entry name" value="Plasmid_toxin/cell-grow_inhib"/>
</dbReference>
<keyword evidence="4" id="KW-1277">Toxin-antitoxin system</keyword>
<evidence type="ECO:0000313" key="9">
    <source>
        <dbReference type="EMBL" id="RJT43590.1"/>
    </source>
</evidence>
<keyword evidence="5" id="KW-0805">Transcription regulation</keyword>
<evidence type="ECO:0000256" key="8">
    <source>
        <dbReference type="ARBA" id="ARBA00033135"/>
    </source>
</evidence>
<dbReference type="EMBL" id="RAHH01000014">
    <property type="protein sequence ID" value="RJT43590.1"/>
    <property type="molecule type" value="Genomic_DNA"/>
</dbReference>
<keyword evidence="10" id="KW-1185">Reference proteome</keyword>
<comment type="similarity">
    <text evidence="1">Belongs to the CcdB toxin family.</text>
</comment>
<evidence type="ECO:0000256" key="7">
    <source>
        <dbReference type="ARBA" id="ARBA00029628"/>
    </source>
</evidence>
<keyword evidence="6" id="KW-0804">Transcription</keyword>
<evidence type="ECO:0000256" key="4">
    <source>
        <dbReference type="ARBA" id="ARBA00022649"/>
    </source>
</evidence>
<proteinExistence type="inferred from homology"/>
<organism evidence="9 10">
    <name type="scientific">Rahnella woolbedingensis</name>
    <dbReference type="NCBI Taxonomy" id="1510574"/>
    <lineage>
        <taxon>Bacteria</taxon>
        <taxon>Pseudomonadati</taxon>
        <taxon>Pseudomonadota</taxon>
        <taxon>Gammaproteobacteria</taxon>
        <taxon>Enterobacterales</taxon>
        <taxon>Yersiniaceae</taxon>
        <taxon>Rahnella</taxon>
    </lineage>
</organism>
<evidence type="ECO:0000256" key="5">
    <source>
        <dbReference type="ARBA" id="ARBA00023015"/>
    </source>
</evidence>
<evidence type="ECO:0000256" key="6">
    <source>
        <dbReference type="ARBA" id="ARBA00023163"/>
    </source>
</evidence>
<name>A0A419N805_9GAMM</name>